<keyword evidence="1" id="KW-0812">Transmembrane</keyword>
<dbReference type="Proteomes" id="UP000198615">
    <property type="component" value="Unassembled WGS sequence"/>
</dbReference>
<feature type="transmembrane region" description="Helical" evidence="1">
    <location>
        <begin position="143"/>
        <end position="166"/>
    </location>
</feature>
<dbReference type="Gene3D" id="2.40.10.220">
    <property type="entry name" value="predicted glycosyltransferase like domains"/>
    <property type="match status" value="1"/>
</dbReference>
<gene>
    <name evidence="3" type="ORF">SAMN05660686_04480</name>
</gene>
<evidence type="ECO:0000259" key="2">
    <source>
        <dbReference type="Pfam" id="PF07238"/>
    </source>
</evidence>
<proteinExistence type="predicted"/>
<feature type="domain" description="PilZ" evidence="2">
    <location>
        <begin position="35"/>
        <end position="119"/>
    </location>
</feature>
<sequence>MSLSDPDAISGEGFFKDIAIGRDQRMQDRYVTHRTAINVDRQRCLVFDISTGGLRMQMPPETRKVGDDIRGLLVCKAGGADIRVIVHGRIVRVEPDGQSVGVQFADLPPAHLEAVKAIIHMMERLEIEASYEQARRPKSSPPMLRAAVAIAVFGATIGIGALYLTIR</sequence>
<protein>
    <submittedName>
        <fullName evidence="3">PilZ domain-containing protein</fullName>
    </submittedName>
</protein>
<dbReference type="RefSeq" id="WP_028795168.1">
    <property type="nucleotide sequence ID" value="NZ_FNBW01000018.1"/>
</dbReference>
<organism evidence="3 4">
    <name type="scientific">Thalassobaculum litoreum DSM 18839</name>
    <dbReference type="NCBI Taxonomy" id="1123362"/>
    <lineage>
        <taxon>Bacteria</taxon>
        <taxon>Pseudomonadati</taxon>
        <taxon>Pseudomonadota</taxon>
        <taxon>Alphaproteobacteria</taxon>
        <taxon>Rhodospirillales</taxon>
        <taxon>Thalassobaculaceae</taxon>
        <taxon>Thalassobaculum</taxon>
    </lineage>
</organism>
<evidence type="ECO:0000256" key="1">
    <source>
        <dbReference type="SAM" id="Phobius"/>
    </source>
</evidence>
<dbReference type="GO" id="GO:0035438">
    <property type="term" value="F:cyclic-di-GMP binding"/>
    <property type="evidence" value="ECO:0007669"/>
    <property type="project" value="InterPro"/>
</dbReference>
<accession>A0A8G2EWW4</accession>
<dbReference type="InterPro" id="IPR009875">
    <property type="entry name" value="PilZ_domain"/>
</dbReference>
<keyword evidence="1" id="KW-0472">Membrane</keyword>
<dbReference type="Pfam" id="PF07238">
    <property type="entry name" value="PilZ"/>
    <property type="match status" value="1"/>
</dbReference>
<evidence type="ECO:0000313" key="3">
    <source>
        <dbReference type="EMBL" id="SDG46051.1"/>
    </source>
</evidence>
<dbReference type="EMBL" id="FNBW01000018">
    <property type="protein sequence ID" value="SDG46051.1"/>
    <property type="molecule type" value="Genomic_DNA"/>
</dbReference>
<evidence type="ECO:0000313" key="4">
    <source>
        <dbReference type="Proteomes" id="UP000198615"/>
    </source>
</evidence>
<keyword evidence="1" id="KW-1133">Transmembrane helix</keyword>
<keyword evidence="4" id="KW-1185">Reference proteome</keyword>
<reference evidence="3 4" key="1">
    <citation type="submission" date="2016-10" db="EMBL/GenBank/DDBJ databases">
        <authorList>
            <person name="Varghese N."/>
            <person name="Submissions S."/>
        </authorList>
    </citation>
    <scope>NUCLEOTIDE SEQUENCE [LARGE SCALE GENOMIC DNA]</scope>
    <source>
        <strain evidence="3 4">DSM 18839</strain>
    </source>
</reference>
<comment type="caution">
    <text evidence="3">The sequence shown here is derived from an EMBL/GenBank/DDBJ whole genome shotgun (WGS) entry which is preliminary data.</text>
</comment>
<dbReference type="AlphaFoldDB" id="A0A8G2EWW4"/>
<name>A0A8G2EWW4_9PROT</name>
<dbReference type="SUPFAM" id="SSF141371">
    <property type="entry name" value="PilZ domain-like"/>
    <property type="match status" value="1"/>
</dbReference>